<keyword evidence="4" id="KW-1185">Reference proteome</keyword>
<sequence>MTTKMPTASTQYPPRAMSNPAIPSARSYADPPSKETPPARTTSPTPLSPPGFRNRPDSPTSLCWSLHLIVAVAYPYRFPTASLIPFATSAIFIWVIFLWPYLPTHLTSPYNKHLTATNFIAASFLLALAYGLGLLLPWLGGEAKIVPEERGWPALGWYGLDTMGQLAFAGRMWWELYHGWRAPKEKMEQ</sequence>
<evidence type="ECO:0000313" key="3">
    <source>
        <dbReference type="EMBL" id="KAF2496469.1"/>
    </source>
</evidence>
<proteinExistence type="predicted"/>
<keyword evidence="2" id="KW-0472">Membrane</keyword>
<evidence type="ECO:0000256" key="2">
    <source>
        <dbReference type="SAM" id="Phobius"/>
    </source>
</evidence>
<feature type="compositionally biased region" description="Polar residues" evidence="1">
    <location>
        <begin position="1"/>
        <end position="12"/>
    </location>
</feature>
<dbReference type="AlphaFoldDB" id="A0A6A6QW98"/>
<dbReference type="OrthoDB" id="10364152at2759"/>
<evidence type="ECO:0000256" key="1">
    <source>
        <dbReference type="SAM" id="MobiDB-lite"/>
    </source>
</evidence>
<accession>A0A6A6QW98</accession>
<feature type="transmembrane region" description="Helical" evidence="2">
    <location>
        <begin position="114"/>
        <end position="135"/>
    </location>
</feature>
<organism evidence="3 4">
    <name type="scientific">Lophium mytilinum</name>
    <dbReference type="NCBI Taxonomy" id="390894"/>
    <lineage>
        <taxon>Eukaryota</taxon>
        <taxon>Fungi</taxon>
        <taxon>Dikarya</taxon>
        <taxon>Ascomycota</taxon>
        <taxon>Pezizomycotina</taxon>
        <taxon>Dothideomycetes</taxon>
        <taxon>Pleosporomycetidae</taxon>
        <taxon>Mytilinidiales</taxon>
        <taxon>Mytilinidiaceae</taxon>
        <taxon>Lophium</taxon>
    </lineage>
</organism>
<feature type="transmembrane region" description="Helical" evidence="2">
    <location>
        <begin position="83"/>
        <end position="102"/>
    </location>
</feature>
<reference evidence="3" key="1">
    <citation type="journal article" date="2020" name="Stud. Mycol.">
        <title>101 Dothideomycetes genomes: a test case for predicting lifestyles and emergence of pathogens.</title>
        <authorList>
            <person name="Haridas S."/>
            <person name="Albert R."/>
            <person name="Binder M."/>
            <person name="Bloem J."/>
            <person name="Labutti K."/>
            <person name="Salamov A."/>
            <person name="Andreopoulos B."/>
            <person name="Baker S."/>
            <person name="Barry K."/>
            <person name="Bills G."/>
            <person name="Bluhm B."/>
            <person name="Cannon C."/>
            <person name="Castanera R."/>
            <person name="Culley D."/>
            <person name="Daum C."/>
            <person name="Ezra D."/>
            <person name="Gonzalez J."/>
            <person name="Henrissat B."/>
            <person name="Kuo A."/>
            <person name="Liang C."/>
            <person name="Lipzen A."/>
            <person name="Lutzoni F."/>
            <person name="Magnuson J."/>
            <person name="Mondo S."/>
            <person name="Nolan M."/>
            <person name="Ohm R."/>
            <person name="Pangilinan J."/>
            <person name="Park H.-J."/>
            <person name="Ramirez L."/>
            <person name="Alfaro M."/>
            <person name="Sun H."/>
            <person name="Tritt A."/>
            <person name="Yoshinaga Y."/>
            <person name="Zwiers L.-H."/>
            <person name="Turgeon B."/>
            <person name="Goodwin S."/>
            <person name="Spatafora J."/>
            <person name="Crous P."/>
            <person name="Grigoriev I."/>
        </authorList>
    </citation>
    <scope>NUCLEOTIDE SEQUENCE</scope>
    <source>
        <strain evidence="3">CBS 269.34</strain>
    </source>
</reference>
<evidence type="ECO:0000313" key="4">
    <source>
        <dbReference type="Proteomes" id="UP000799750"/>
    </source>
</evidence>
<protein>
    <submittedName>
        <fullName evidence="3">Uncharacterized protein</fullName>
    </submittedName>
</protein>
<dbReference type="EMBL" id="MU004188">
    <property type="protein sequence ID" value="KAF2496469.1"/>
    <property type="molecule type" value="Genomic_DNA"/>
</dbReference>
<keyword evidence="2" id="KW-0812">Transmembrane</keyword>
<dbReference type="Proteomes" id="UP000799750">
    <property type="component" value="Unassembled WGS sequence"/>
</dbReference>
<feature type="region of interest" description="Disordered" evidence="1">
    <location>
        <begin position="1"/>
        <end position="54"/>
    </location>
</feature>
<name>A0A6A6QW98_9PEZI</name>
<keyword evidence="2" id="KW-1133">Transmembrane helix</keyword>
<gene>
    <name evidence="3" type="ORF">BU16DRAFT_378272</name>
</gene>